<dbReference type="Proteomes" id="UP000238479">
    <property type="component" value="Chromosome 6"/>
</dbReference>
<evidence type="ECO:0000313" key="1">
    <source>
        <dbReference type="EMBL" id="PRQ22754.1"/>
    </source>
</evidence>
<evidence type="ECO:0000313" key="2">
    <source>
        <dbReference type="Proteomes" id="UP000238479"/>
    </source>
</evidence>
<organism evidence="1 2">
    <name type="scientific">Rosa chinensis</name>
    <name type="common">China rose</name>
    <dbReference type="NCBI Taxonomy" id="74649"/>
    <lineage>
        <taxon>Eukaryota</taxon>
        <taxon>Viridiplantae</taxon>
        <taxon>Streptophyta</taxon>
        <taxon>Embryophyta</taxon>
        <taxon>Tracheophyta</taxon>
        <taxon>Spermatophyta</taxon>
        <taxon>Magnoliopsida</taxon>
        <taxon>eudicotyledons</taxon>
        <taxon>Gunneridae</taxon>
        <taxon>Pentapetalae</taxon>
        <taxon>rosids</taxon>
        <taxon>fabids</taxon>
        <taxon>Rosales</taxon>
        <taxon>Rosaceae</taxon>
        <taxon>Rosoideae</taxon>
        <taxon>Rosoideae incertae sedis</taxon>
        <taxon>Rosa</taxon>
    </lineage>
</organism>
<dbReference type="PANTHER" id="PTHR38370:SF1">
    <property type="entry name" value="BETA-1,4-XYLOSIDASE"/>
    <property type="match status" value="1"/>
</dbReference>
<protein>
    <submittedName>
        <fullName evidence="1">Uncharacterized protein</fullName>
    </submittedName>
</protein>
<proteinExistence type="predicted"/>
<sequence>MEGLLPLLYHAIKKRRSKHKHRCFSESNSKSSYRLLGCGHDLTLEGLSHCQKGSEFQPLVTAELSEQRSALDFNHSCSYEEEDGVSAGVPFVRSSSKDMFLSM</sequence>
<reference evidence="1 2" key="1">
    <citation type="journal article" date="2018" name="Nat. Genet.">
        <title>The Rosa genome provides new insights in the design of modern roses.</title>
        <authorList>
            <person name="Bendahmane M."/>
        </authorList>
    </citation>
    <scope>NUCLEOTIDE SEQUENCE [LARGE SCALE GENOMIC DNA]</scope>
    <source>
        <strain evidence="2">cv. Old Blush</strain>
    </source>
</reference>
<comment type="caution">
    <text evidence="1">The sequence shown here is derived from an EMBL/GenBank/DDBJ whole genome shotgun (WGS) entry which is preliminary data.</text>
</comment>
<keyword evidence="2" id="KW-1185">Reference proteome</keyword>
<dbReference type="EMBL" id="PDCK01000044">
    <property type="protein sequence ID" value="PRQ22754.1"/>
    <property type="molecule type" value="Genomic_DNA"/>
</dbReference>
<dbReference type="AlphaFoldDB" id="A0A2P6PLE1"/>
<gene>
    <name evidence="1" type="ORF">RchiOBHm_Chr6g0253731</name>
</gene>
<accession>A0A2P6PLE1</accession>
<dbReference type="Gramene" id="PRQ22754">
    <property type="protein sequence ID" value="PRQ22754"/>
    <property type="gene ID" value="RchiOBHm_Chr6g0253731"/>
</dbReference>
<name>A0A2P6PLE1_ROSCH</name>
<dbReference type="PANTHER" id="PTHR38370">
    <property type="entry name" value="BETA-1,4-XYLOSIDASE"/>
    <property type="match status" value="1"/>
</dbReference>